<feature type="domain" description="Cytochrome b561" evidence="10">
    <location>
        <begin position="205"/>
        <end position="324"/>
    </location>
</feature>
<evidence type="ECO:0000256" key="5">
    <source>
        <dbReference type="ARBA" id="ARBA00022989"/>
    </source>
</evidence>
<keyword evidence="5 8" id="KW-1133">Transmembrane helix</keyword>
<dbReference type="GO" id="GO:0016020">
    <property type="term" value="C:membrane"/>
    <property type="evidence" value="ECO:0007669"/>
    <property type="project" value="UniProtKB-SubCell"/>
</dbReference>
<keyword evidence="6 8" id="KW-0472">Membrane</keyword>
<accession>A0A1Y2BZF5</accession>
<evidence type="ECO:0000256" key="9">
    <source>
        <dbReference type="SAM" id="SignalP"/>
    </source>
</evidence>
<dbReference type="InterPro" id="IPR006593">
    <property type="entry name" value="Cyt_b561/ferric_Rdtase_TM"/>
</dbReference>
<dbReference type="SMART" id="SM00665">
    <property type="entry name" value="B561"/>
    <property type="match status" value="1"/>
</dbReference>
<feature type="chain" id="PRO_5011965732" description="Cytochrome b561 domain-containing protein" evidence="9">
    <location>
        <begin position="16"/>
        <end position="531"/>
    </location>
</feature>
<dbReference type="CDD" id="cd08760">
    <property type="entry name" value="Cyt_b561_FRRS1_like"/>
    <property type="match status" value="1"/>
</dbReference>
<evidence type="ECO:0000256" key="2">
    <source>
        <dbReference type="ARBA" id="ARBA00022448"/>
    </source>
</evidence>
<keyword evidence="2" id="KW-0813">Transport</keyword>
<dbReference type="SUPFAM" id="SSF49344">
    <property type="entry name" value="CBD9-like"/>
    <property type="match status" value="1"/>
</dbReference>
<gene>
    <name evidence="11" type="ORF">BCR33DRAFT_719563</name>
</gene>
<dbReference type="InterPro" id="IPR015920">
    <property type="entry name" value="Cellobiose_DH-like_cyt"/>
</dbReference>
<dbReference type="PANTHER" id="PTHR47797">
    <property type="entry name" value="DEHYDROGENASE, PUTATIVE (AFU_ORTHOLOGUE AFUA_8G05805)-RELATED"/>
    <property type="match status" value="1"/>
</dbReference>
<feature type="compositionally biased region" description="Low complexity" evidence="7">
    <location>
        <begin position="414"/>
        <end position="427"/>
    </location>
</feature>
<evidence type="ECO:0000313" key="12">
    <source>
        <dbReference type="Proteomes" id="UP000193642"/>
    </source>
</evidence>
<name>A0A1Y2BZF5_9FUNG</name>
<feature type="transmembrane region" description="Helical" evidence="8">
    <location>
        <begin position="330"/>
        <end position="352"/>
    </location>
</feature>
<feature type="transmembrane region" description="Helical" evidence="8">
    <location>
        <begin position="265"/>
        <end position="286"/>
    </location>
</feature>
<proteinExistence type="predicted"/>
<evidence type="ECO:0000313" key="11">
    <source>
        <dbReference type="EMBL" id="ORY40173.1"/>
    </source>
</evidence>
<evidence type="ECO:0000256" key="6">
    <source>
        <dbReference type="ARBA" id="ARBA00023136"/>
    </source>
</evidence>
<feature type="transmembrane region" description="Helical" evidence="8">
    <location>
        <begin position="236"/>
        <end position="253"/>
    </location>
</feature>
<feature type="region of interest" description="Disordered" evidence="7">
    <location>
        <begin position="403"/>
        <end position="427"/>
    </location>
</feature>
<dbReference type="PANTHER" id="PTHR47797:SF3">
    <property type="entry name" value="CYTOCHROME B561 DOMAIN-CONTAINING PROTEIN"/>
    <property type="match status" value="1"/>
</dbReference>
<evidence type="ECO:0000259" key="10">
    <source>
        <dbReference type="SMART" id="SM00665"/>
    </source>
</evidence>
<keyword evidence="4" id="KW-0249">Electron transport</keyword>
<evidence type="ECO:0000256" key="8">
    <source>
        <dbReference type="SAM" id="Phobius"/>
    </source>
</evidence>
<dbReference type="STRING" id="329046.A0A1Y2BZF5"/>
<feature type="signal peptide" evidence="9">
    <location>
        <begin position="1"/>
        <end position="15"/>
    </location>
</feature>
<dbReference type="Pfam" id="PF03188">
    <property type="entry name" value="Cytochrom_B561"/>
    <property type="match status" value="1"/>
</dbReference>
<keyword evidence="9" id="KW-0732">Signal</keyword>
<protein>
    <recommendedName>
        <fullName evidence="10">Cytochrome b561 domain-containing protein</fullName>
    </recommendedName>
</protein>
<comment type="subcellular location">
    <subcellularLocation>
        <location evidence="1">Membrane</location>
    </subcellularLocation>
</comment>
<dbReference type="AlphaFoldDB" id="A0A1Y2BZF5"/>
<feature type="transmembrane region" description="Helical" evidence="8">
    <location>
        <begin position="202"/>
        <end position="224"/>
    </location>
</feature>
<keyword evidence="3 8" id="KW-0812">Transmembrane</keyword>
<comment type="caution">
    <text evidence="11">The sequence shown here is derived from an EMBL/GenBank/DDBJ whole genome shotgun (WGS) entry which is preliminary data.</text>
</comment>
<keyword evidence="12" id="KW-1185">Reference proteome</keyword>
<dbReference type="OrthoDB" id="19261at2759"/>
<dbReference type="Pfam" id="PF16010">
    <property type="entry name" value="CDH-cyt"/>
    <property type="match status" value="1"/>
</dbReference>
<feature type="compositionally biased region" description="Polar residues" evidence="7">
    <location>
        <begin position="403"/>
        <end position="413"/>
    </location>
</feature>
<evidence type="ECO:0000256" key="7">
    <source>
        <dbReference type="SAM" id="MobiDB-lite"/>
    </source>
</evidence>
<evidence type="ECO:0000256" key="1">
    <source>
        <dbReference type="ARBA" id="ARBA00004370"/>
    </source>
</evidence>
<organism evidence="11 12">
    <name type="scientific">Rhizoclosmatium globosum</name>
    <dbReference type="NCBI Taxonomy" id="329046"/>
    <lineage>
        <taxon>Eukaryota</taxon>
        <taxon>Fungi</taxon>
        <taxon>Fungi incertae sedis</taxon>
        <taxon>Chytridiomycota</taxon>
        <taxon>Chytridiomycota incertae sedis</taxon>
        <taxon>Chytridiomycetes</taxon>
        <taxon>Chytridiales</taxon>
        <taxon>Chytriomycetaceae</taxon>
        <taxon>Rhizoclosmatium</taxon>
    </lineage>
</organism>
<evidence type="ECO:0000256" key="3">
    <source>
        <dbReference type="ARBA" id="ARBA00022692"/>
    </source>
</evidence>
<dbReference type="EMBL" id="MCGO01000036">
    <property type="protein sequence ID" value="ORY40173.1"/>
    <property type="molecule type" value="Genomic_DNA"/>
</dbReference>
<evidence type="ECO:0000256" key="4">
    <source>
        <dbReference type="ARBA" id="ARBA00022982"/>
    </source>
</evidence>
<dbReference type="Gene3D" id="2.60.40.1210">
    <property type="entry name" value="Cellobiose dehydrogenase, cytochrome domain"/>
    <property type="match status" value="1"/>
</dbReference>
<sequence length="531" mass="58315">MHLGIGALLLPSGSATRGTSYCFDTRTTFCATGQRTNTSVTFSVTTTFTGWVGIGFGKQMDGSVVVVGWNNVNSTTLNSRVTIDQRVGDGHSIKQGDSSLVSARLAIQFAFEVPLSRFAQSVDKPVDLIFGASNSAPPNPADASSVLTKHSLAGVFVLDMSGSASSSPSPSSSHQFNFTFNWHYNHYNYPNNSTSTTSTTNLILIHALCMFFAWTVVLPGGIFLARYLKYTIGPNWFLSHGAIMLLVGLLSIGDFGESRFFASTHGIIGTLIVLFLYPLQMALGVTTQQKFDPARSSIPVLDKSHWWTGRTIALLAIINIHLGLSRNNCSIGWFVGFYLWILVVLLVGFAFIGERVLDGPNHHSVPDPSHLSLKQTMAMRLRMARFGFLGGNANVKANANQKGMTSTKPYTANPSIPSLPTTSRSRSSFDTNRFLNKYNYSNPNARDSVWSKSSSTRVHGPRAMTNRMSVVVPLDPWADDEETDGLVDDERKSRRMTVHKMSNFKLFRKQSVDRLFGKQISGLADEFDDDD</sequence>
<reference evidence="11 12" key="1">
    <citation type="submission" date="2016-07" db="EMBL/GenBank/DDBJ databases">
        <title>Pervasive Adenine N6-methylation of Active Genes in Fungi.</title>
        <authorList>
            <consortium name="DOE Joint Genome Institute"/>
            <person name="Mondo S.J."/>
            <person name="Dannebaum R.O."/>
            <person name="Kuo R.C."/>
            <person name="Labutti K."/>
            <person name="Haridas S."/>
            <person name="Kuo A."/>
            <person name="Salamov A."/>
            <person name="Ahrendt S.R."/>
            <person name="Lipzen A."/>
            <person name="Sullivan W."/>
            <person name="Andreopoulos W.B."/>
            <person name="Clum A."/>
            <person name="Lindquist E."/>
            <person name="Daum C."/>
            <person name="Ramamoorthy G.K."/>
            <person name="Gryganskyi A."/>
            <person name="Culley D."/>
            <person name="Magnuson J.K."/>
            <person name="James T.Y."/>
            <person name="O'Malley M.A."/>
            <person name="Stajich J.E."/>
            <person name="Spatafora J.W."/>
            <person name="Visel A."/>
            <person name="Grigoriev I.V."/>
        </authorList>
    </citation>
    <scope>NUCLEOTIDE SEQUENCE [LARGE SCALE GENOMIC DNA]</scope>
    <source>
        <strain evidence="11 12">JEL800</strain>
    </source>
</reference>
<dbReference type="Proteomes" id="UP000193642">
    <property type="component" value="Unassembled WGS sequence"/>
</dbReference>